<name>A0A9K3L7J7_9STRA</name>
<organism evidence="2 3">
    <name type="scientific">Nitzschia inconspicua</name>
    <dbReference type="NCBI Taxonomy" id="303405"/>
    <lineage>
        <taxon>Eukaryota</taxon>
        <taxon>Sar</taxon>
        <taxon>Stramenopiles</taxon>
        <taxon>Ochrophyta</taxon>
        <taxon>Bacillariophyta</taxon>
        <taxon>Bacillariophyceae</taxon>
        <taxon>Bacillariophycidae</taxon>
        <taxon>Bacillariales</taxon>
        <taxon>Bacillariaceae</taxon>
        <taxon>Nitzschia</taxon>
    </lineage>
</organism>
<protein>
    <recommendedName>
        <fullName evidence="4">Nucleotide-diphospho-sugar transferase domain-containing protein</fullName>
    </recommendedName>
</protein>
<proteinExistence type="predicted"/>
<dbReference type="AlphaFoldDB" id="A0A9K3L7J7"/>
<keyword evidence="3" id="KW-1185">Reference proteome</keyword>
<gene>
    <name evidence="2" type="ORF">IV203_001645</name>
</gene>
<sequence>MHAICYFRPQNGGTVIHRNRVAETTTSMQPLFFVILLLVAVLVTFCNIQRAIELLPSSEHGMEGHQVDLNVMAQSQQPLLLSPSTSKKDFAVKDVQLDPSTSSSIRHKVFDSNEAPVHLSLELSSLFKEIPNNNNTVVSIISMGRLVENYLLERCIRSLRVGGAFRGYIMVFTDKTGFQAYHDSVALDPKTKLVLGWREDMSPTKNATELIRSIQDGHKSSHTPVEYAQKTMIFKRFKTHHAKYIAADPDLALSNIRYVLYVDVDIVVTNPLSAFFSDYGDLASREYGQWTSNLMARHSPTDFGFFSLFVDRHLKGKMHTGVILSDLKFHDKCVTAWRKEMDEFYHKSDQVMLLNVIGNYSAYQCRTFELPARHFNFANKRIMQERNRSRLPTFVHITEFRVRRIQDSELHQDFLRFCLSLEEGEDVTSGGVKKEDTRGGHISSQNLIHQDIVFTSIPIPKFLDNRIPTSILPSFSLFFLPCEYTTLTRKAKQVAPAPLFLRWRVRYDFEVVRNDDSSQNHTMGIQSQLRNGAVKACKKRVTKLKCKRRVQSTIHGGVAFIAAKNCKICVAQTKVKSGVRAHVPHRSHHKLCPKNRKTQGLKSDMTVYFENEMAKNIAINNAPIVPMPFNPNRLRNSDHFFGSFAGHQTEAATTVKQVNSFNKSTSSDHLITQPGHVGHAMTEIPNGGGTAL</sequence>
<reference evidence="2" key="1">
    <citation type="journal article" date="2021" name="Sci. Rep.">
        <title>Diploid genomic architecture of Nitzschia inconspicua, an elite biomass production diatom.</title>
        <authorList>
            <person name="Oliver A."/>
            <person name="Podell S."/>
            <person name="Pinowska A."/>
            <person name="Traller J.C."/>
            <person name="Smith S.R."/>
            <person name="McClure R."/>
            <person name="Beliaev A."/>
            <person name="Bohutskyi P."/>
            <person name="Hill E.A."/>
            <person name="Rabines A."/>
            <person name="Zheng H."/>
            <person name="Allen L.Z."/>
            <person name="Kuo A."/>
            <person name="Grigoriev I.V."/>
            <person name="Allen A.E."/>
            <person name="Hazlebeck D."/>
            <person name="Allen E.E."/>
        </authorList>
    </citation>
    <scope>NUCLEOTIDE SEQUENCE</scope>
    <source>
        <strain evidence="2">Hildebrandi</strain>
    </source>
</reference>
<evidence type="ECO:0000313" key="3">
    <source>
        <dbReference type="Proteomes" id="UP000693970"/>
    </source>
</evidence>
<feature type="transmembrane region" description="Helical" evidence="1">
    <location>
        <begin position="30"/>
        <end position="48"/>
    </location>
</feature>
<keyword evidence="1" id="KW-0472">Membrane</keyword>
<evidence type="ECO:0000256" key="1">
    <source>
        <dbReference type="SAM" id="Phobius"/>
    </source>
</evidence>
<dbReference type="Proteomes" id="UP000693970">
    <property type="component" value="Unassembled WGS sequence"/>
</dbReference>
<dbReference type="OrthoDB" id="54772at2759"/>
<evidence type="ECO:0008006" key="4">
    <source>
        <dbReference type="Google" id="ProtNLM"/>
    </source>
</evidence>
<keyword evidence="1" id="KW-1133">Transmembrane helix</keyword>
<dbReference type="EMBL" id="JAGRRH010000015">
    <property type="protein sequence ID" value="KAG7356957.1"/>
    <property type="molecule type" value="Genomic_DNA"/>
</dbReference>
<reference evidence="2" key="2">
    <citation type="submission" date="2021-04" db="EMBL/GenBank/DDBJ databases">
        <authorList>
            <person name="Podell S."/>
        </authorList>
    </citation>
    <scope>NUCLEOTIDE SEQUENCE</scope>
    <source>
        <strain evidence="2">Hildebrandi</strain>
    </source>
</reference>
<keyword evidence="1" id="KW-0812">Transmembrane</keyword>
<accession>A0A9K3L7J7</accession>
<evidence type="ECO:0000313" key="2">
    <source>
        <dbReference type="EMBL" id="KAG7356957.1"/>
    </source>
</evidence>
<comment type="caution">
    <text evidence="2">The sequence shown here is derived from an EMBL/GenBank/DDBJ whole genome shotgun (WGS) entry which is preliminary data.</text>
</comment>